<accession>A0ACC4ALJ7</accession>
<evidence type="ECO:0000313" key="2">
    <source>
        <dbReference type="Proteomes" id="UP000309997"/>
    </source>
</evidence>
<sequence>MRKSSEKDHKAPNGKRVPGLFSNSTNPLHCFRIPTSFWDRMEIHCQKEGPLSRPMYLATILLVLAHMFTQDTQMPFHR</sequence>
<reference evidence="1 2" key="1">
    <citation type="journal article" date="2024" name="Plant Biotechnol. J.">
        <title>Genome and CRISPR/Cas9 system of a widespread forest tree (Populus alba) in the world.</title>
        <authorList>
            <person name="Liu Y.J."/>
            <person name="Jiang P.F."/>
            <person name="Han X.M."/>
            <person name="Li X.Y."/>
            <person name="Wang H.M."/>
            <person name="Wang Y.J."/>
            <person name="Wang X.X."/>
            <person name="Zeng Q.Y."/>
        </authorList>
    </citation>
    <scope>NUCLEOTIDE SEQUENCE [LARGE SCALE GENOMIC DNA]</scope>
    <source>
        <strain evidence="2">cv. PAL-ZL1</strain>
    </source>
</reference>
<gene>
    <name evidence="1" type="ORF">D5086_032193</name>
</gene>
<dbReference type="Proteomes" id="UP000309997">
    <property type="component" value="Unassembled WGS sequence"/>
</dbReference>
<organism evidence="1 2">
    <name type="scientific">Populus alba</name>
    <name type="common">White poplar</name>
    <dbReference type="NCBI Taxonomy" id="43335"/>
    <lineage>
        <taxon>Eukaryota</taxon>
        <taxon>Viridiplantae</taxon>
        <taxon>Streptophyta</taxon>
        <taxon>Embryophyta</taxon>
        <taxon>Tracheophyta</taxon>
        <taxon>Spermatophyta</taxon>
        <taxon>Magnoliopsida</taxon>
        <taxon>eudicotyledons</taxon>
        <taxon>Gunneridae</taxon>
        <taxon>Pentapetalae</taxon>
        <taxon>rosids</taxon>
        <taxon>fabids</taxon>
        <taxon>Malpighiales</taxon>
        <taxon>Salicaceae</taxon>
        <taxon>Saliceae</taxon>
        <taxon>Populus</taxon>
    </lineage>
</organism>
<comment type="caution">
    <text evidence="1">The sequence shown here is derived from an EMBL/GenBank/DDBJ whole genome shotgun (WGS) entry which is preliminary data.</text>
</comment>
<evidence type="ECO:0000313" key="1">
    <source>
        <dbReference type="EMBL" id="KAL3566778.1"/>
    </source>
</evidence>
<keyword evidence="2" id="KW-1185">Reference proteome</keyword>
<proteinExistence type="predicted"/>
<protein>
    <submittedName>
        <fullName evidence="1">Uncharacterized protein</fullName>
    </submittedName>
</protein>
<dbReference type="EMBL" id="RCHU02000018">
    <property type="protein sequence ID" value="KAL3566778.1"/>
    <property type="molecule type" value="Genomic_DNA"/>
</dbReference>
<name>A0ACC4ALJ7_POPAL</name>